<evidence type="ECO:0000313" key="15">
    <source>
        <dbReference type="EMBL" id="KAK1373822.1"/>
    </source>
</evidence>
<dbReference type="GO" id="GO:0005634">
    <property type="term" value="C:nucleus"/>
    <property type="evidence" value="ECO:0007669"/>
    <property type="project" value="UniProtKB-SubCell"/>
</dbReference>
<keyword evidence="6 9" id="KW-0371">Homeobox</keyword>
<feature type="domain" description="Homeobox" evidence="13">
    <location>
        <begin position="23"/>
        <end position="83"/>
    </location>
</feature>
<dbReference type="Pfam" id="PF01852">
    <property type="entry name" value="START"/>
    <property type="match status" value="1"/>
</dbReference>
<dbReference type="SMART" id="SM00234">
    <property type="entry name" value="START"/>
    <property type="match status" value="1"/>
</dbReference>
<evidence type="ECO:0000256" key="2">
    <source>
        <dbReference type="ARBA" id="ARBA00006789"/>
    </source>
</evidence>
<keyword evidence="16" id="KW-1185">Reference proteome</keyword>
<dbReference type="PANTHER" id="PTHR45654:SF1">
    <property type="entry name" value="HOMEOBOX-LEUCINE ZIPPER PROTEIN HDG11"/>
    <property type="match status" value="1"/>
</dbReference>
<evidence type="ECO:0000256" key="3">
    <source>
        <dbReference type="ARBA" id="ARBA00023015"/>
    </source>
</evidence>
<reference evidence="15" key="2">
    <citation type="submission" date="2023-05" db="EMBL/GenBank/DDBJ databases">
        <authorList>
            <person name="Schelkunov M.I."/>
        </authorList>
    </citation>
    <scope>NUCLEOTIDE SEQUENCE</scope>
    <source>
        <strain evidence="15">Hsosn_3</strain>
        <tissue evidence="15">Leaf</tissue>
    </source>
</reference>
<evidence type="ECO:0000256" key="6">
    <source>
        <dbReference type="ARBA" id="ARBA00023155"/>
    </source>
</evidence>
<dbReference type="InterPro" id="IPR001356">
    <property type="entry name" value="HD"/>
</dbReference>
<dbReference type="Gene3D" id="1.10.10.60">
    <property type="entry name" value="Homeodomain-like"/>
    <property type="match status" value="1"/>
</dbReference>
<evidence type="ECO:0000259" key="14">
    <source>
        <dbReference type="PROSITE" id="PS50848"/>
    </source>
</evidence>
<comment type="subcellular location">
    <subcellularLocation>
        <location evidence="1 9 10">Nucleus</location>
    </subcellularLocation>
</comment>
<keyword evidence="4 11" id="KW-0175">Coiled coil</keyword>
<evidence type="ECO:0000256" key="9">
    <source>
        <dbReference type="PROSITE-ProRule" id="PRU00108"/>
    </source>
</evidence>
<dbReference type="GO" id="GO:0000981">
    <property type="term" value="F:DNA-binding transcription factor activity, RNA polymerase II-specific"/>
    <property type="evidence" value="ECO:0007669"/>
    <property type="project" value="InterPro"/>
</dbReference>
<dbReference type="InterPro" id="IPR002913">
    <property type="entry name" value="START_lipid-bd_dom"/>
</dbReference>
<reference evidence="15" key="1">
    <citation type="submission" date="2023-02" db="EMBL/GenBank/DDBJ databases">
        <title>Genome of toxic invasive species Heracleum sosnowskyi carries increased number of genes despite the absence of recent whole-genome duplications.</title>
        <authorList>
            <person name="Schelkunov M."/>
            <person name="Shtratnikova V."/>
            <person name="Makarenko M."/>
            <person name="Klepikova A."/>
            <person name="Omelchenko D."/>
            <person name="Novikova G."/>
            <person name="Obukhova E."/>
            <person name="Bogdanov V."/>
            <person name="Penin A."/>
            <person name="Logacheva M."/>
        </authorList>
    </citation>
    <scope>NUCLEOTIDE SEQUENCE</scope>
    <source>
        <strain evidence="15">Hsosn_3</strain>
        <tissue evidence="15">Leaf</tissue>
    </source>
</reference>
<accession>A0AAD8HUS5</accession>
<evidence type="ECO:0000259" key="13">
    <source>
        <dbReference type="PROSITE" id="PS50071"/>
    </source>
</evidence>
<dbReference type="InterPro" id="IPR057993">
    <property type="entry name" value="HD-Zip_IV_C"/>
</dbReference>
<evidence type="ECO:0000256" key="11">
    <source>
        <dbReference type="SAM" id="Coils"/>
    </source>
</evidence>
<name>A0AAD8HUS5_9APIA</name>
<feature type="DNA-binding region" description="Homeobox" evidence="9">
    <location>
        <begin position="25"/>
        <end position="84"/>
    </location>
</feature>
<evidence type="ECO:0000256" key="5">
    <source>
        <dbReference type="ARBA" id="ARBA00023125"/>
    </source>
</evidence>
<dbReference type="PROSITE" id="PS50071">
    <property type="entry name" value="HOMEOBOX_2"/>
    <property type="match status" value="1"/>
</dbReference>
<dbReference type="GO" id="GO:0008289">
    <property type="term" value="F:lipid binding"/>
    <property type="evidence" value="ECO:0007669"/>
    <property type="project" value="InterPro"/>
</dbReference>
<dbReference type="EMBL" id="JAUIZM010000007">
    <property type="protein sequence ID" value="KAK1373822.1"/>
    <property type="molecule type" value="Genomic_DNA"/>
</dbReference>
<comment type="similarity">
    <text evidence="2">Belongs to the HD-ZIP homeobox family. Class IV subfamily.</text>
</comment>
<proteinExistence type="inferred from homology"/>
<organism evidence="15 16">
    <name type="scientific">Heracleum sosnowskyi</name>
    <dbReference type="NCBI Taxonomy" id="360622"/>
    <lineage>
        <taxon>Eukaryota</taxon>
        <taxon>Viridiplantae</taxon>
        <taxon>Streptophyta</taxon>
        <taxon>Embryophyta</taxon>
        <taxon>Tracheophyta</taxon>
        <taxon>Spermatophyta</taxon>
        <taxon>Magnoliopsida</taxon>
        <taxon>eudicotyledons</taxon>
        <taxon>Gunneridae</taxon>
        <taxon>Pentapetalae</taxon>
        <taxon>asterids</taxon>
        <taxon>campanulids</taxon>
        <taxon>Apiales</taxon>
        <taxon>Apiaceae</taxon>
        <taxon>Apioideae</taxon>
        <taxon>apioid superclade</taxon>
        <taxon>Tordylieae</taxon>
        <taxon>Tordyliinae</taxon>
        <taxon>Heracleum</taxon>
    </lineage>
</organism>
<dbReference type="Pfam" id="PF00046">
    <property type="entry name" value="Homeodomain"/>
    <property type="match status" value="1"/>
</dbReference>
<dbReference type="Pfam" id="PF25797">
    <property type="entry name" value="PDF2_C"/>
    <property type="match status" value="1"/>
</dbReference>
<feature type="region of interest" description="Disordered" evidence="12">
    <location>
        <begin position="1"/>
        <end position="23"/>
    </location>
</feature>
<dbReference type="InterPro" id="IPR009057">
    <property type="entry name" value="Homeodomain-like_sf"/>
</dbReference>
<dbReference type="SUPFAM" id="SSF55961">
    <property type="entry name" value="Bet v1-like"/>
    <property type="match status" value="2"/>
</dbReference>
<dbReference type="Proteomes" id="UP001237642">
    <property type="component" value="Unassembled WGS sequence"/>
</dbReference>
<protein>
    <submittedName>
        <fullName evidence="15">Homeodomain GLABROUS 11</fullName>
    </submittedName>
</protein>
<feature type="domain" description="START" evidence="14">
    <location>
        <begin position="191"/>
        <end position="424"/>
    </location>
</feature>
<keyword evidence="3" id="KW-0805">Transcription regulation</keyword>
<comment type="caution">
    <text evidence="15">The sequence shown here is derived from an EMBL/GenBank/DDBJ whole genome shotgun (WGS) entry which is preliminary data.</text>
</comment>
<dbReference type="Gene3D" id="3.30.530.20">
    <property type="match status" value="1"/>
</dbReference>
<dbReference type="SUPFAM" id="SSF46689">
    <property type="entry name" value="Homeodomain-like"/>
    <property type="match status" value="1"/>
</dbReference>
<evidence type="ECO:0000313" key="16">
    <source>
        <dbReference type="Proteomes" id="UP001237642"/>
    </source>
</evidence>
<dbReference type="CDD" id="cd08875">
    <property type="entry name" value="START_ArGLABRA2_like"/>
    <property type="match status" value="1"/>
</dbReference>
<dbReference type="PROSITE" id="PS50848">
    <property type="entry name" value="START"/>
    <property type="match status" value="1"/>
</dbReference>
<evidence type="ECO:0000256" key="7">
    <source>
        <dbReference type="ARBA" id="ARBA00023163"/>
    </source>
</evidence>
<dbReference type="InterPro" id="IPR017970">
    <property type="entry name" value="Homeobox_CS"/>
</dbReference>
<dbReference type="PROSITE" id="PS00027">
    <property type="entry name" value="HOMEOBOX_1"/>
    <property type="match status" value="1"/>
</dbReference>
<dbReference type="GO" id="GO:0003677">
    <property type="term" value="F:DNA binding"/>
    <property type="evidence" value="ECO:0007669"/>
    <property type="project" value="UniProtKB-UniRule"/>
</dbReference>
<evidence type="ECO:0000256" key="10">
    <source>
        <dbReference type="RuleBase" id="RU000682"/>
    </source>
</evidence>
<dbReference type="InterPro" id="IPR023393">
    <property type="entry name" value="START-like_dom_sf"/>
</dbReference>
<feature type="compositionally biased region" description="Gly residues" evidence="12">
    <location>
        <begin position="8"/>
        <end position="17"/>
    </location>
</feature>
<keyword evidence="8 9" id="KW-0539">Nucleus</keyword>
<evidence type="ECO:0000256" key="1">
    <source>
        <dbReference type="ARBA" id="ARBA00004123"/>
    </source>
</evidence>
<sequence>MDADKDGVGGFGDGGSGNSLQSSSRINHYHKYSTQQIQRLERVFNQYTHPHDDVKMQLSRELGLSHRQIQFWFQNKRTQFKAHQAKVEMTALRVQNDRIQRENNAMKEALERKVCPSCRGPTSIDKQILLIENSHSKEKLNNVPSKIANYIGRPLSQLQLGNQGTADGLSIDLLSGDSQANRMRPFGFIFTDFDRSMMVEIANNALVELTKLFEINSPFWMKLPHDGRQILNREAYSRIFPRAIKSPDVWLESSKYSSIIPMSSLTLVEIFMDANKWMEVFPTIVSKSEIIEKISTGLTCSQNGSLQLMYEEIQVISPLVPTRKFYYLRFCQQVQQNLWAIVDVTYDILQQQFDSQCWARRLPSGCYIEDMLNGHSKVTWMEHMQIEDKRPIHNFYMEYVHSGLAFGAERRLATLQRMCERFTCKMDSSNLFPNLGGVNPSPNGKRHLMKLSQRMVSCFCSSIRAVDGQQWMISKMNDFEVYTNLKKFTNHGHPHCGVLVATSTIWLPFSPKKIFDFLRNENTRPQWDVISGSNSIQEVGRIAYGDHQGNCISILKAFNTSHDYKLILQESSIDSSGSLVVYCPVDLPSMSIDMSGEDFSFTPLHPSGFVISPDWKMTGGALVTIVLQIFDRNATSGKISQESGDILNKLMGITINKIRAALN</sequence>
<evidence type="ECO:0000256" key="4">
    <source>
        <dbReference type="ARBA" id="ARBA00023054"/>
    </source>
</evidence>
<keyword evidence="5 9" id="KW-0238">DNA-binding</keyword>
<dbReference type="PANTHER" id="PTHR45654">
    <property type="entry name" value="HOMEOBOX-LEUCINE ZIPPER PROTEIN MERISTEM L1"/>
    <property type="match status" value="1"/>
</dbReference>
<feature type="coiled-coil region" evidence="11">
    <location>
        <begin position="82"/>
        <end position="112"/>
    </location>
</feature>
<keyword evidence="7" id="KW-0804">Transcription</keyword>
<dbReference type="AlphaFoldDB" id="A0AAD8HUS5"/>
<gene>
    <name evidence="15" type="ORF">POM88_030015</name>
</gene>
<dbReference type="InterPro" id="IPR042160">
    <property type="entry name" value="HD-Zip_IV"/>
</dbReference>
<dbReference type="CDD" id="cd00086">
    <property type="entry name" value="homeodomain"/>
    <property type="match status" value="1"/>
</dbReference>
<dbReference type="SMART" id="SM00389">
    <property type="entry name" value="HOX"/>
    <property type="match status" value="1"/>
</dbReference>
<evidence type="ECO:0000256" key="8">
    <source>
        <dbReference type="ARBA" id="ARBA00023242"/>
    </source>
</evidence>
<evidence type="ECO:0000256" key="12">
    <source>
        <dbReference type="SAM" id="MobiDB-lite"/>
    </source>
</evidence>